<accession>Z4WUT7</accession>
<dbReference type="EMBL" id="JDFF01000009">
    <property type="protein sequence ID" value="EWC93053.1"/>
    <property type="molecule type" value="Genomic_DNA"/>
</dbReference>
<evidence type="ECO:0000313" key="3">
    <source>
        <dbReference type="Proteomes" id="UP000023482"/>
    </source>
</evidence>
<dbReference type="InterPro" id="IPR025411">
    <property type="entry name" value="DUF4136"/>
</dbReference>
<keyword evidence="3" id="KW-1185">Reference proteome</keyword>
<dbReference type="Pfam" id="PF17820">
    <property type="entry name" value="PDZ_6"/>
    <property type="match status" value="2"/>
</dbReference>
<dbReference type="RefSeq" id="WP_044168135.1">
    <property type="nucleotide sequence ID" value="NZ_JDFF01000009.1"/>
</dbReference>
<feature type="domain" description="PDZ" evidence="1">
    <location>
        <begin position="320"/>
        <end position="371"/>
    </location>
</feature>
<evidence type="ECO:0000313" key="2">
    <source>
        <dbReference type="EMBL" id="EWC93053.1"/>
    </source>
</evidence>
<dbReference type="InterPro" id="IPR041489">
    <property type="entry name" value="PDZ_6"/>
</dbReference>
<gene>
    <name evidence="2" type="ORF">HMPREF0636_1275</name>
</gene>
<name>Z4WUT7_9PORP</name>
<dbReference type="PANTHER" id="PTHR32060:SF22">
    <property type="entry name" value="CARBOXYL-TERMINAL-PROCESSING PEPTIDASE 3, CHLOROPLASTIC"/>
    <property type="match status" value="1"/>
</dbReference>
<dbReference type="InterPro" id="IPR001478">
    <property type="entry name" value="PDZ"/>
</dbReference>
<dbReference type="Proteomes" id="UP000023482">
    <property type="component" value="Unassembled WGS sequence"/>
</dbReference>
<reference evidence="2 3" key="1">
    <citation type="submission" date="2014-01" db="EMBL/GenBank/DDBJ databases">
        <authorList>
            <person name="Durkin A.S."/>
            <person name="McCorrison J."/>
            <person name="Torralba M."/>
            <person name="Gillis M."/>
            <person name="Haft D.H."/>
            <person name="Methe B."/>
            <person name="Sutton G."/>
            <person name="Nelson K.E."/>
        </authorList>
    </citation>
    <scope>NUCLEOTIDE SEQUENCE [LARGE SCALE GENOMIC DNA]</scope>
    <source>
        <strain evidence="2 3">ATCC 51270</strain>
    </source>
</reference>
<organism evidence="2 3">
    <name type="scientific">Porphyromonas catoniae ATCC 51270</name>
    <dbReference type="NCBI Taxonomy" id="887901"/>
    <lineage>
        <taxon>Bacteria</taxon>
        <taxon>Pseudomonadati</taxon>
        <taxon>Bacteroidota</taxon>
        <taxon>Bacteroidia</taxon>
        <taxon>Bacteroidales</taxon>
        <taxon>Porphyromonadaceae</taxon>
        <taxon>Porphyromonas</taxon>
    </lineage>
</organism>
<feature type="domain" description="PDZ" evidence="1">
    <location>
        <begin position="25"/>
        <end position="114"/>
    </location>
</feature>
<sequence>MIHFTHRIRSLVGITLFLLSPLLSSVRAQALSSRSLLYRTGLSYTVQQSTGWGKGKAVITSTVPYSPAHRAGLHTGDIIEEIDGIPTAKLQLEELHSLLERPQTVHLLTITSLGKGTRKVVLRPESKPQGSVTERELARAFAYYSLQDEMERTVSYPFIYETSTAYDLTQAHTFAFAPSTESNRALDEALYAQVAEQLKDMGLKADASSPDLIIECFYELRPNSSQERDTSIPRYTSVFNPSLRDFVTLPLLPSEANAMGQYTIQLTVQFSRPNTTGRPIWVCTSRSALSEAMTLKDYAHYMLPLMLEGFPYVSSPKRPTFQIHISRYNYTGIIYDGSELNLIRDIEDHSPAFRAGLRCGDRILSINGRKLNPTNPSELSKLYLNFISDTNRYRDSKQSASSDLQGGAGVSYWDKSNYANIRKAFDQDKYATFFSYLFSFRPYINETEHRELILEIQRGTSTYTLTLHPEFRDETTITPIS</sequence>
<protein>
    <submittedName>
        <fullName evidence="2">PDZ/DHR/GLGF domain protein</fullName>
    </submittedName>
</protein>
<dbReference type="Pfam" id="PF13590">
    <property type="entry name" value="DUF4136"/>
    <property type="match status" value="1"/>
</dbReference>
<dbReference type="PROSITE" id="PS50106">
    <property type="entry name" value="PDZ"/>
    <property type="match status" value="2"/>
</dbReference>
<dbReference type="PATRIC" id="fig|887901.3.peg.393"/>
<dbReference type="AlphaFoldDB" id="Z4WUT7"/>
<dbReference type="Gene3D" id="3.30.160.670">
    <property type="match status" value="1"/>
</dbReference>
<dbReference type="Gene3D" id="2.30.42.10">
    <property type="match status" value="2"/>
</dbReference>
<dbReference type="GO" id="GO:0004175">
    <property type="term" value="F:endopeptidase activity"/>
    <property type="evidence" value="ECO:0007669"/>
    <property type="project" value="TreeGrafter"/>
</dbReference>
<dbReference type="SUPFAM" id="SSF50156">
    <property type="entry name" value="PDZ domain-like"/>
    <property type="match status" value="2"/>
</dbReference>
<evidence type="ECO:0000259" key="1">
    <source>
        <dbReference type="PROSITE" id="PS50106"/>
    </source>
</evidence>
<proteinExistence type="predicted"/>
<dbReference type="OrthoDB" id="993996at2"/>
<dbReference type="PANTHER" id="PTHR32060">
    <property type="entry name" value="TAIL-SPECIFIC PROTEASE"/>
    <property type="match status" value="1"/>
</dbReference>
<dbReference type="InterPro" id="IPR036034">
    <property type="entry name" value="PDZ_sf"/>
</dbReference>
<dbReference type="SMART" id="SM00228">
    <property type="entry name" value="PDZ"/>
    <property type="match status" value="2"/>
</dbReference>
<comment type="caution">
    <text evidence="2">The sequence shown here is derived from an EMBL/GenBank/DDBJ whole genome shotgun (WGS) entry which is preliminary data.</text>
</comment>